<protein>
    <submittedName>
        <fullName evidence="2">DUF4827 domain-containing protein</fullName>
    </submittedName>
</protein>
<reference evidence="2" key="1">
    <citation type="submission" date="2020-04" db="EMBL/GenBank/DDBJ databases">
        <title>Deep metagenomics examines the oral microbiome during advanced dental caries in children, revealing novel taxa and co-occurrences with host molecules.</title>
        <authorList>
            <person name="Baker J.L."/>
            <person name="Morton J.T."/>
            <person name="Dinis M."/>
            <person name="Alvarez R."/>
            <person name="Tran N.C."/>
            <person name="Knight R."/>
            <person name="Edlund A."/>
        </authorList>
    </citation>
    <scope>NUCLEOTIDE SEQUENCE</scope>
    <source>
        <strain evidence="2">JCVI_25_bin.9</strain>
    </source>
</reference>
<dbReference type="Gene3D" id="3.10.50.40">
    <property type="match status" value="1"/>
</dbReference>
<dbReference type="PROSITE" id="PS51257">
    <property type="entry name" value="PROKAR_LIPOPROTEIN"/>
    <property type="match status" value="1"/>
</dbReference>
<organism evidence="2 3">
    <name type="scientific">Prevotella histicola</name>
    <dbReference type="NCBI Taxonomy" id="470565"/>
    <lineage>
        <taxon>Bacteria</taxon>
        <taxon>Pseudomonadati</taxon>
        <taxon>Bacteroidota</taxon>
        <taxon>Bacteroidia</taxon>
        <taxon>Bacteroidales</taxon>
        <taxon>Prevotellaceae</taxon>
        <taxon>Prevotella</taxon>
    </lineage>
</organism>
<feature type="chain" id="PRO_5037624923" evidence="1">
    <location>
        <begin position="23"/>
        <end position="212"/>
    </location>
</feature>
<comment type="caution">
    <text evidence="2">The sequence shown here is derived from an EMBL/GenBank/DDBJ whole genome shotgun (WGS) entry which is preliminary data.</text>
</comment>
<feature type="signal peptide" evidence="1">
    <location>
        <begin position="1"/>
        <end position="22"/>
    </location>
</feature>
<dbReference type="Pfam" id="PF16109">
    <property type="entry name" value="DUF4827"/>
    <property type="match status" value="1"/>
</dbReference>
<gene>
    <name evidence="2" type="ORF">HXN33_05830</name>
</gene>
<proteinExistence type="predicted"/>
<dbReference type="Proteomes" id="UP000757461">
    <property type="component" value="Unassembled WGS sequence"/>
</dbReference>
<dbReference type="AlphaFoldDB" id="A0A930N6Y8"/>
<sequence>MKKISFLLGILTVVLAFSSCNKTETYADQLDRENEAINAYIVKHGIKVISEEQFEKQGNTTDVSKNQYVLFASSGVYMQIIDKGTGEPLKKGETATVLCRFTENNLITDTLQLTNSILYFGKTVDKMSVTNTSGTYTASFDPKSSVMYEAYRSTSVPAGWLVPLQYINLGRLTTPTSKLAKVKLIVPSQQGQINATQSVYPCSYDITYQRGL</sequence>
<evidence type="ECO:0000256" key="1">
    <source>
        <dbReference type="SAM" id="SignalP"/>
    </source>
</evidence>
<name>A0A930N6Y8_9BACT</name>
<dbReference type="InterPro" id="IPR032252">
    <property type="entry name" value="DUF4827"/>
</dbReference>
<dbReference type="EMBL" id="JABZSQ010000090">
    <property type="protein sequence ID" value="MBF1415084.1"/>
    <property type="molecule type" value="Genomic_DNA"/>
</dbReference>
<keyword evidence="1" id="KW-0732">Signal</keyword>
<dbReference type="GO" id="GO:0003755">
    <property type="term" value="F:peptidyl-prolyl cis-trans isomerase activity"/>
    <property type="evidence" value="ECO:0007669"/>
    <property type="project" value="InterPro"/>
</dbReference>
<accession>A0A930N6Y8</accession>
<dbReference type="RefSeq" id="WP_025792725.1">
    <property type="nucleotide sequence ID" value="NZ_CAUSFZ010000044.1"/>
</dbReference>
<dbReference type="InterPro" id="IPR046357">
    <property type="entry name" value="PPIase_dom_sf"/>
</dbReference>
<evidence type="ECO:0000313" key="3">
    <source>
        <dbReference type="Proteomes" id="UP000757461"/>
    </source>
</evidence>
<evidence type="ECO:0000313" key="2">
    <source>
        <dbReference type="EMBL" id="MBF1415084.1"/>
    </source>
</evidence>